<evidence type="ECO:0000256" key="2">
    <source>
        <dbReference type="SAM" id="MobiDB-lite"/>
    </source>
</evidence>
<feature type="coiled-coil region" evidence="1">
    <location>
        <begin position="106"/>
        <end position="147"/>
    </location>
</feature>
<gene>
    <name evidence="3" type="ORF">F0P93_31330</name>
</gene>
<comment type="caution">
    <text evidence="3">The sequence shown here is derived from an EMBL/GenBank/DDBJ whole genome shotgun (WGS) entry which is preliminary data.</text>
</comment>
<feature type="region of interest" description="Disordered" evidence="2">
    <location>
        <begin position="1"/>
        <end position="33"/>
    </location>
</feature>
<protein>
    <submittedName>
        <fullName evidence="3">Uncharacterized protein</fullName>
    </submittedName>
</protein>
<reference evidence="3 4" key="1">
    <citation type="submission" date="2019-09" db="EMBL/GenBank/DDBJ databases">
        <title>Genome Sequence of Larkinella sp MA1.</title>
        <authorList>
            <person name="Srinivasan S."/>
        </authorList>
    </citation>
    <scope>NUCLEOTIDE SEQUENCE [LARGE SCALE GENOMIC DNA]</scope>
    <source>
        <strain evidence="3 4">MA1</strain>
    </source>
</reference>
<keyword evidence="1" id="KW-0175">Coiled coil</keyword>
<sequence>MTDGKDDNEGQTLDAENQTERKSGLKKQAKSQTTVKWSIVTEIETKSLTAKAAKKAKKGLFEWVEYNLRDAATIELTNKPKPPARPEDLATDLLEKFAKRVGDDQAQTIKTQNELIQQQAVQMEAQSRQLQEQANQLRQLTEAIKAQPGNLWEMVFGKNRKTN</sequence>
<accession>A0A5N1J3L6</accession>
<name>A0A5N1J3L6_9BACT</name>
<organism evidence="3 4">
    <name type="scientific">Larkinella humicola</name>
    <dbReference type="NCBI Taxonomy" id="2607654"/>
    <lineage>
        <taxon>Bacteria</taxon>
        <taxon>Pseudomonadati</taxon>
        <taxon>Bacteroidota</taxon>
        <taxon>Cytophagia</taxon>
        <taxon>Cytophagales</taxon>
        <taxon>Spirosomataceae</taxon>
        <taxon>Larkinella</taxon>
    </lineage>
</organism>
<dbReference type="Proteomes" id="UP000326344">
    <property type="component" value="Unassembled WGS sequence"/>
</dbReference>
<dbReference type="RefSeq" id="WP_150881745.1">
    <property type="nucleotide sequence ID" value="NZ_VTWS01000019.1"/>
</dbReference>
<evidence type="ECO:0000256" key="1">
    <source>
        <dbReference type="SAM" id="Coils"/>
    </source>
</evidence>
<keyword evidence="4" id="KW-1185">Reference proteome</keyword>
<dbReference type="EMBL" id="VTWS01000019">
    <property type="protein sequence ID" value="KAA9340346.1"/>
    <property type="molecule type" value="Genomic_DNA"/>
</dbReference>
<evidence type="ECO:0000313" key="3">
    <source>
        <dbReference type="EMBL" id="KAA9340346.1"/>
    </source>
</evidence>
<dbReference type="AlphaFoldDB" id="A0A5N1J3L6"/>
<proteinExistence type="predicted"/>
<evidence type="ECO:0000313" key="4">
    <source>
        <dbReference type="Proteomes" id="UP000326344"/>
    </source>
</evidence>